<dbReference type="InterPro" id="IPR003660">
    <property type="entry name" value="HAMP_dom"/>
</dbReference>
<keyword evidence="1" id="KW-0488">Methylation</keyword>
<protein>
    <submittedName>
        <fullName evidence="8">Methyl-accepting chemotaxis protein</fullName>
    </submittedName>
</protein>
<dbReference type="PROSITE" id="PS50885">
    <property type="entry name" value="HAMP"/>
    <property type="match status" value="2"/>
</dbReference>
<evidence type="ECO:0000256" key="4">
    <source>
        <dbReference type="SAM" id="MobiDB-lite"/>
    </source>
</evidence>
<evidence type="ECO:0000256" key="1">
    <source>
        <dbReference type="ARBA" id="ARBA00022481"/>
    </source>
</evidence>
<comment type="similarity">
    <text evidence="2">Belongs to the methyl-accepting chemotaxis (MCP) protein family.</text>
</comment>
<evidence type="ECO:0000259" key="7">
    <source>
        <dbReference type="PROSITE" id="PS50885"/>
    </source>
</evidence>
<dbReference type="SUPFAM" id="SSF158472">
    <property type="entry name" value="HAMP domain-like"/>
    <property type="match status" value="1"/>
</dbReference>
<accession>A0ABW0NYY3</accession>
<evidence type="ECO:0000256" key="3">
    <source>
        <dbReference type="PROSITE-ProRule" id="PRU00284"/>
    </source>
</evidence>
<dbReference type="InterPro" id="IPR004090">
    <property type="entry name" value="Chemotax_Me-accpt_rcpt"/>
</dbReference>
<evidence type="ECO:0000259" key="6">
    <source>
        <dbReference type="PROSITE" id="PS50111"/>
    </source>
</evidence>
<dbReference type="Gene3D" id="1.10.287.950">
    <property type="entry name" value="Methyl-accepting chemotaxis protein"/>
    <property type="match status" value="1"/>
</dbReference>
<dbReference type="RefSeq" id="WP_377816071.1">
    <property type="nucleotide sequence ID" value="NZ_JBHSLU010000011.1"/>
</dbReference>
<dbReference type="PROSITE" id="PS50111">
    <property type="entry name" value="CHEMOTAXIS_TRANSDUC_2"/>
    <property type="match status" value="1"/>
</dbReference>
<dbReference type="CDD" id="cd11386">
    <property type="entry name" value="MCP_signal"/>
    <property type="match status" value="1"/>
</dbReference>
<feature type="domain" description="HAMP" evidence="7">
    <location>
        <begin position="523"/>
        <end position="575"/>
    </location>
</feature>
<dbReference type="InterPro" id="IPR051310">
    <property type="entry name" value="MCP_chemotaxis"/>
</dbReference>
<reference evidence="9" key="1">
    <citation type="journal article" date="2019" name="Int. J. Syst. Evol. Microbiol.">
        <title>The Global Catalogue of Microorganisms (GCM) 10K type strain sequencing project: providing services to taxonomists for standard genome sequencing and annotation.</title>
        <authorList>
            <consortium name="The Broad Institute Genomics Platform"/>
            <consortium name="The Broad Institute Genome Sequencing Center for Infectious Disease"/>
            <person name="Wu L."/>
            <person name="Ma J."/>
        </authorList>
    </citation>
    <scope>NUCLEOTIDE SEQUENCE [LARGE SCALE GENOMIC DNA]</scope>
    <source>
        <strain evidence="9">CCUG 43117</strain>
    </source>
</reference>
<feature type="domain" description="Methyl-accepting transducer" evidence="6">
    <location>
        <begin position="580"/>
        <end position="809"/>
    </location>
</feature>
<feature type="compositionally biased region" description="Low complexity" evidence="4">
    <location>
        <begin position="858"/>
        <end position="881"/>
    </location>
</feature>
<dbReference type="PANTHER" id="PTHR43531:SF14">
    <property type="entry name" value="METHYL-ACCEPTING CHEMOTAXIS PROTEIN I-RELATED"/>
    <property type="match status" value="1"/>
</dbReference>
<evidence type="ECO:0000256" key="2">
    <source>
        <dbReference type="ARBA" id="ARBA00029447"/>
    </source>
</evidence>
<dbReference type="Gene3D" id="6.10.340.10">
    <property type="match status" value="1"/>
</dbReference>
<dbReference type="CDD" id="cd06225">
    <property type="entry name" value="HAMP"/>
    <property type="match status" value="1"/>
</dbReference>
<dbReference type="Pfam" id="PF00015">
    <property type="entry name" value="MCPsignal"/>
    <property type="match status" value="1"/>
</dbReference>
<feature type="transmembrane region" description="Helical" evidence="5">
    <location>
        <begin position="17"/>
        <end position="36"/>
    </location>
</feature>
<dbReference type="Pfam" id="PF00672">
    <property type="entry name" value="HAMP"/>
    <property type="match status" value="1"/>
</dbReference>
<evidence type="ECO:0000256" key="5">
    <source>
        <dbReference type="SAM" id="Phobius"/>
    </source>
</evidence>
<feature type="transmembrane region" description="Helical" evidence="5">
    <location>
        <begin position="289"/>
        <end position="310"/>
    </location>
</feature>
<dbReference type="PANTHER" id="PTHR43531">
    <property type="entry name" value="PROTEIN ICFG"/>
    <property type="match status" value="1"/>
</dbReference>
<keyword evidence="3" id="KW-0807">Transducer</keyword>
<dbReference type="PRINTS" id="PR00260">
    <property type="entry name" value="CHEMTRNSDUCR"/>
</dbReference>
<feature type="region of interest" description="Disordered" evidence="4">
    <location>
        <begin position="858"/>
        <end position="894"/>
    </location>
</feature>
<dbReference type="Proteomes" id="UP001596060">
    <property type="component" value="Unassembled WGS sequence"/>
</dbReference>
<keyword evidence="9" id="KW-1185">Reference proteome</keyword>
<keyword evidence="5" id="KW-0812">Transmembrane</keyword>
<dbReference type="EMBL" id="JBHSLU010000011">
    <property type="protein sequence ID" value="MFC5505018.1"/>
    <property type="molecule type" value="Genomic_DNA"/>
</dbReference>
<dbReference type="InterPro" id="IPR004089">
    <property type="entry name" value="MCPsignal_dom"/>
</dbReference>
<evidence type="ECO:0000313" key="8">
    <source>
        <dbReference type="EMBL" id="MFC5505018.1"/>
    </source>
</evidence>
<dbReference type="SMART" id="SM00304">
    <property type="entry name" value="HAMP"/>
    <property type="match status" value="2"/>
</dbReference>
<keyword evidence="5" id="KW-1133">Transmembrane helix</keyword>
<keyword evidence="5" id="KW-0472">Membrane</keyword>
<dbReference type="Gene3D" id="3.30.450.20">
    <property type="entry name" value="PAS domain"/>
    <property type="match status" value="1"/>
</dbReference>
<dbReference type="SMART" id="SM00283">
    <property type="entry name" value="MA"/>
    <property type="match status" value="1"/>
</dbReference>
<gene>
    <name evidence="8" type="ORF">ACFPN9_07075</name>
</gene>
<sequence>MKTLATRIASLSVGAKIAAIMVVLMFPIGHFAWLIAQSVQKDVAFSSLEVEGAKAVRDVWAGLAEAARPDSSLNPTAVEAVKRAETVSGRFSATAAVEAFRQALANAQDREAALDRGQVAIQKIADGSNLTLDPEVTTYYLMDAATVRLPEIVVARALMEQSYQAFVGVGREVSMTEYEAFIQASTRFDMGLSALRSSIKSAQDSRQDLGSKLGEQLATFNAAADRLSSLTTTLRKVIASNLPNPLKPAEFDAAEAAIAAGSDALWQAVESNLVSLLDQRIEGLKSKAFIEFALALLGVLVAMGIALSFVRSIRNPIADLIKTMRRFQKNDFSEPVPHLNLANEIGEIARALDRGKHEAEASALTIAAMNQSPTMLMITDPNENITFLSESLVEMLMRMEPVFRAVKGDFAVEKMVGQHLDYYRTNPNLSRKLLVDNGDIRKVRYDIGDETILVDMAYIRADDGSTIGHTLVWRNVTAELLGQAEVAAVVGAAQNGDFSARLPLDNKDGFVREIAVGLNNVSALVEKATTEFAEVMDAVAGADLTHTVQGDYRGVLGALKSSINGTVQRLAETVQTIQLTSADVGLAAREINMGADDLSKRTEEQASSLEETAATTEELAASVKASAQASRNAAAIADEAMKAAQIGGTIAGQAVDAMARIEGASTKISDIIRVIDDIAFQTNLLALNAAVEAARAGDDGKGFAVVASEVRTLAQRSSEAAKDISALISSSNTEVGEGVKLVRQAGEQLSQILTASKKVAATIADISAASGEQANGIDEMSQAVAHLDEMTQQNAALAEQSAASAGSLSNRIGQLNDLVAAFKTGHDGAPSGHGTMSASAEPARLRQLAETAFARAPVRTAAPRPAPAKAAAPAPAPARKVANSRAGDSGWAEF</sequence>
<proteinExistence type="inferred from homology"/>
<name>A0ABW0NYY3_9HYPH</name>
<feature type="domain" description="HAMP" evidence="7">
    <location>
        <begin position="311"/>
        <end position="364"/>
    </location>
</feature>
<comment type="caution">
    <text evidence="8">The sequence shown here is derived from an EMBL/GenBank/DDBJ whole genome shotgun (WGS) entry which is preliminary data.</text>
</comment>
<organism evidence="8 9">
    <name type="scientific">Bosea massiliensis</name>
    <dbReference type="NCBI Taxonomy" id="151419"/>
    <lineage>
        <taxon>Bacteria</taxon>
        <taxon>Pseudomonadati</taxon>
        <taxon>Pseudomonadota</taxon>
        <taxon>Alphaproteobacteria</taxon>
        <taxon>Hyphomicrobiales</taxon>
        <taxon>Boseaceae</taxon>
        <taxon>Bosea</taxon>
    </lineage>
</organism>
<dbReference type="Gene3D" id="1.20.120.1530">
    <property type="match status" value="1"/>
</dbReference>
<dbReference type="SUPFAM" id="SSF58104">
    <property type="entry name" value="Methyl-accepting chemotaxis protein (MCP) signaling domain"/>
    <property type="match status" value="1"/>
</dbReference>
<evidence type="ECO:0000313" key="9">
    <source>
        <dbReference type="Proteomes" id="UP001596060"/>
    </source>
</evidence>